<dbReference type="OrthoDB" id="9807498at2"/>
<protein>
    <submittedName>
        <fullName evidence="1">Peptidase U32</fullName>
    </submittedName>
</protein>
<dbReference type="STRING" id="317010.RU96_GL001674"/>
<dbReference type="Proteomes" id="UP000182835">
    <property type="component" value="Unassembled WGS sequence"/>
</dbReference>
<gene>
    <name evidence="1" type="ORF">RU96_GL001674</name>
</gene>
<accession>A0A1L8R8W4</accession>
<dbReference type="InterPro" id="IPR001539">
    <property type="entry name" value="Peptidase_U32"/>
</dbReference>
<dbReference type="PANTHER" id="PTHR30217:SF12">
    <property type="entry name" value="U32 FAMILY PEPTIDASE"/>
    <property type="match status" value="1"/>
</dbReference>
<sequence>MIELITTVASVAQAKALLAAGVDTIYFGEETFGLRLPYSFSRTEQRELVNLAHAAGKKAAIAVNGIMHPEKMKIVPEYLAFVKEIGADQIVVGDPGVVYVMSQDEKLAIPFVYDGETLVTSARQINFWGKKGAVGAVLAREVPFAEMKELAPQLTIPTEVLVYGATCIHQSKRPLLQNYYNYTKQDESTSKERNLFLSEPKKPETHYSIYEDSHGTHIFADNDLDLMNELDQLANTGFKTWKLDGLFTDEENFVAVAQLFVTAKAAILAGTWDEAQAKTLDEKLHALHPEKRGLDTGFYYLDPNKIR</sequence>
<dbReference type="InterPro" id="IPR051454">
    <property type="entry name" value="RNA/ubiquinone_mod_enzymes"/>
</dbReference>
<evidence type="ECO:0000313" key="1">
    <source>
        <dbReference type="EMBL" id="OJG16177.1"/>
    </source>
</evidence>
<dbReference type="RefSeq" id="WP_071864191.1">
    <property type="nucleotide sequence ID" value="NZ_JBHLVQ010000033.1"/>
</dbReference>
<organism evidence="1 2">
    <name type="scientific">Enterococcus canintestini</name>
    <dbReference type="NCBI Taxonomy" id="317010"/>
    <lineage>
        <taxon>Bacteria</taxon>
        <taxon>Bacillati</taxon>
        <taxon>Bacillota</taxon>
        <taxon>Bacilli</taxon>
        <taxon>Lactobacillales</taxon>
        <taxon>Enterococcaceae</taxon>
        <taxon>Enterococcus</taxon>
    </lineage>
</organism>
<evidence type="ECO:0000313" key="2">
    <source>
        <dbReference type="Proteomes" id="UP000182835"/>
    </source>
</evidence>
<comment type="caution">
    <text evidence="1">The sequence shown here is derived from an EMBL/GenBank/DDBJ whole genome shotgun (WGS) entry which is preliminary data.</text>
</comment>
<reference evidence="1 2" key="1">
    <citation type="submission" date="2014-12" db="EMBL/GenBank/DDBJ databases">
        <title>Draft genome sequences of 29 type strains of Enterococci.</title>
        <authorList>
            <person name="Zhong Z."/>
            <person name="Sun Z."/>
            <person name="Liu W."/>
            <person name="Zhang W."/>
            <person name="Zhang H."/>
        </authorList>
    </citation>
    <scope>NUCLEOTIDE SEQUENCE [LARGE SCALE GENOMIC DNA]</scope>
    <source>
        <strain evidence="1 2">DSM 21207</strain>
    </source>
</reference>
<dbReference type="EMBL" id="JXKG01000003">
    <property type="protein sequence ID" value="OJG16177.1"/>
    <property type="molecule type" value="Genomic_DNA"/>
</dbReference>
<proteinExistence type="predicted"/>
<name>A0A1L8R8W4_9ENTE</name>
<dbReference type="AlphaFoldDB" id="A0A1L8R8W4"/>
<dbReference type="Pfam" id="PF01136">
    <property type="entry name" value="Peptidase_U32"/>
    <property type="match status" value="1"/>
</dbReference>
<dbReference type="PANTHER" id="PTHR30217">
    <property type="entry name" value="PEPTIDASE U32 FAMILY"/>
    <property type="match status" value="1"/>
</dbReference>